<name>A0A183T2G9_SCHSO</name>
<feature type="transmembrane region" description="Helical" evidence="2">
    <location>
        <begin position="6"/>
        <end position="39"/>
    </location>
</feature>
<keyword evidence="2" id="KW-1133">Transmembrane helix</keyword>
<keyword evidence="2" id="KW-0812">Transmembrane</keyword>
<feature type="transmembrane region" description="Helical" evidence="2">
    <location>
        <begin position="83"/>
        <end position="104"/>
    </location>
</feature>
<reference evidence="3" key="1">
    <citation type="submission" date="2016-06" db="UniProtKB">
        <authorList>
            <consortium name="WormBaseParasite"/>
        </authorList>
    </citation>
    <scope>IDENTIFICATION</scope>
</reference>
<feature type="region of interest" description="Disordered" evidence="1">
    <location>
        <begin position="396"/>
        <end position="419"/>
    </location>
</feature>
<dbReference type="AlphaFoldDB" id="A0A183T2G9"/>
<organism evidence="3">
    <name type="scientific">Schistocephalus solidus</name>
    <name type="common">Tapeworm</name>
    <dbReference type="NCBI Taxonomy" id="70667"/>
    <lineage>
        <taxon>Eukaryota</taxon>
        <taxon>Metazoa</taxon>
        <taxon>Spiralia</taxon>
        <taxon>Lophotrochozoa</taxon>
        <taxon>Platyhelminthes</taxon>
        <taxon>Cestoda</taxon>
        <taxon>Eucestoda</taxon>
        <taxon>Diphyllobothriidea</taxon>
        <taxon>Diphyllobothriidae</taxon>
        <taxon>Schistocephalus</taxon>
    </lineage>
</organism>
<keyword evidence="2" id="KW-0472">Membrane</keyword>
<evidence type="ECO:0000256" key="2">
    <source>
        <dbReference type="SAM" id="Phobius"/>
    </source>
</evidence>
<proteinExistence type="predicted"/>
<sequence>LSVGVSGLYVTLSCFTMLFFPNALLPYVLIDQFLILAWPSDRLRTRHVSAHGRNGTAPRLLSQMVFVHYAVFMLQLLDPNMIFLVVWLLGSLLIGFITMCMLRFQDSREHASSSSHARATTANVAAAAAGTTNQTRLAFASAHPPMPIAASRHYSVPFLQRLRLRRGRARSPDLMPLPEPDHEADAFTDTAHLEHSILTTAGAAWPPQPFERSYQPAATERRGLLPPRYDAVERLFVRRNLADISDPETLKGLLFKRSTDAVGTRHNISVSRLNVNVTSVANSCTESCCKTQMLCHCFPKNAVYCVFEQIYWEYTALKDTEPNHKPATFTVIRMAFDGYGGLTDNGSPLAPMSRVQIAAAASSNPSPLPQLNPFARYTSDTEDHADSGVPSHCISALGRVVSRPPPEVQPPDYSDVRND</sequence>
<accession>A0A183T2G9</accession>
<evidence type="ECO:0000313" key="3">
    <source>
        <dbReference type="WBParaSite" id="SSLN_0001108001-mRNA-1"/>
    </source>
</evidence>
<dbReference type="WBParaSite" id="SSLN_0001108001-mRNA-1">
    <property type="protein sequence ID" value="SSLN_0001108001-mRNA-1"/>
    <property type="gene ID" value="SSLN_0001108001"/>
</dbReference>
<evidence type="ECO:0000256" key="1">
    <source>
        <dbReference type="SAM" id="MobiDB-lite"/>
    </source>
</evidence>
<protein>
    <submittedName>
        <fullName evidence="3">DUF3533 domain-containing protein</fullName>
    </submittedName>
</protein>